<evidence type="ECO:0000256" key="1">
    <source>
        <dbReference type="SAM" id="Coils"/>
    </source>
</evidence>
<sequence length="186" mass="21976">MASDMVLREKKRKDYKLMNQGEKIMVEVSTLFSELDKEKVKLEKRCRDLFEQLAKENEHAVIISEQNLDIFTLQQHNSYLVERISKLEEQLPKYKDDEDFDQLAPKTQARTLKKLETDAQRALWFGKRKEILKEICEANINSRTSLDFGEMNEHDLRAFLKDHGINTKIRNREKLMNLVSSNCLDI</sequence>
<organism evidence="2 3">
    <name type="scientific">Mytilus coruscus</name>
    <name type="common">Sea mussel</name>
    <dbReference type="NCBI Taxonomy" id="42192"/>
    <lineage>
        <taxon>Eukaryota</taxon>
        <taxon>Metazoa</taxon>
        <taxon>Spiralia</taxon>
        <taxon>Lophotrochozoa</taxon>
        <taxon>Mollusca</taxon>
        <taxon>Bivalvia</taxon>
        <taxon>Autobranchia</taxon>
        <taxon>Pteriomorphia</taxon>
        <taxon>Mytilida</taxon>
        <taxon>Mytiloidea</taxon>
        <taxon>Mytilidae</taxon>
        <taxon>Mytilinae</taxon>
        <taxon>Mytilus</taxon>
    </lineage>
</organism>
<dbReference type="Proteomes" id="UP000507470">
    <property type="component" value="Unassembled WGS sequence"/>
</dbReference>
<evidence type="ECO:0000313" key="3">
    <source>
        <dbReference type="Proteomes" id="UP000507470"/>
    </source>
</evidence>
<evidence type="ECO:0000313" key="2">
    <source>
        <dbReference type="EMBL" id="CAC5381323.1"/>
    </source>
</evidence>
<dbReference type="AlphaFoldDB" id="A0A6J8BCL6"/>
<keyword evidence="1" id="KW-0175">Coiled coil</keyword>
<keyword evidence="3" id="KW-1185">Reference proteome</keyword>
<protein>
    <submittedName>
        <fullName evidence="2">Uncharacterized protein</fullName>
    </submittedName>
</protein>
<gene>
    <name evidence="2" type="ORF">MCOR_17209</name>
</gene>
<accession>A0A6J8BCL6</accession>
<name>A0A6J8BCL6_MYTCO</name>
<feature type="coiled-coil region" evidence="1">
    <location>
        <begin position="32"/>
        <end position="59"/>
    </location>
</feature>
<reference evidence="2 3" key="1">
    <citation type="submission" date="2020-06" db="EMBL/GenBank/DDBJ databases">
        <authorList>
            <person name="Li R."/>
            <person name="Bekaert M."/>
        </authorList>
    </citation>
    <scope>NUCLEOTIDE SEQUENCE [LARGE SCALE GENOMIC DNA]</scope>
    <source>
        <strain evidence="3">wild</strain>
    </source>
</reference>
<dbReference type="EMBL" id="CACVKT020003048">
    <property type="protein sequence ID" value="CAC5381323.1"/>
    <property type="molecule type" value="Genomic_DNA"/>
</dbReference>
<proteinExistence type="predicted"/>